<protein>
    <submittedName>
        <fullName evidence="1">Uncharacterized protein</fullName>
    </submittedName>
</protein>
<proteinExistence type="predicted"/>
<dbReference type="AlphaFoldDB" id="A0A1H3DHK1"/>
<sequence length="230" mass="24717">MRRTPGTLLRDMAIDQRFLKGRQVLVQPMNYGSIMDSYLPRRGQSRRIGSSACAVERDPAALTRRLIASPLRWMQADVEFRRVIGHDERRTRRDAAIGGTETLPMLEQRDCSVPQAPRRFAVHGGHVPDSHRRLDRPSLGGYACSGRDFRGPSSSAPAAPGAGASGVVSCPIPPRFEGRLVLLSLLSTAVSVRGCPIVSACHRTSCASASIDITSSSTYGLCSTSGIAGS</sequence>
<dbReference type="EMBL" id="FNNZ01000050">
    <property type="protein sequence ID" value="SDX65972.1"/>
    <property type="molecule type" value="Genomic_DNA"/>
</dbReference>
<organism evidence="1 2">
    <name type="scientific">Thiocapsa roseopersicina</name>
    <dbReference type="NCBI Taxonomy" id="1058"/>
    <lineage>
        <taxon>Bacteria</taxon>
        <taxon>Pseudomonadati</taxon>
        <taxon>Pseudomonadota</taxon>
        <taxon>Gammaproteobacteria</taxon>
        <taxon>Chromatiales</taxon>
        <taxon>Chromatiaceae</taxon>
        <taxon>Thiocapsa</taxon>
    </lineage>
</organism>
<name>A0A1H3DHK1_THIRO</name>
<accession>A0A1H3DHK1</accession>
<reference evidence="2" key="1">
    <citation type="submission" date="2016-10" db="EMBL/GenBank/DDBJ databases">
        <authorList>
            <person name="Varghese N."/>
            <person name="Submissions S."/>
        </authorList>
    </citation>
    <scope>NUCLEOTIDE SEQUENCE [LARGE SCALE GENOMIC DNA]</scope>
    <source>
        <strain evidence="2">DSM 217</strain>
    </source>
</reference>
<evidence type="ECO:0000313" key="1">
    <source>
        <dbReference type="EMBL" id="SDX65972.1"/>
    </source>
</evidence>
<dbReference type="Proteomes" id="UP000198816">
    <property type="component" value="Unassembled WGS sequence"/>
</dbReference>
<evidence type="ECO:0000313" key="2">
    <source>
        <dbReference type="Proteomes" id="UP000198816"/>
    </source>
</evidence>
<keyword evidence="2" id="KW-1185">Reference proteome</keyword>
<gene>
    <name evidence="1" type="ORF">SAMN05421783_1502</name>
</gene>